<feature type="compositionally biased region" description="Basic residues" evidence="1">
    <location>
        <begin position="70"/>
        <end position="80"/>
    </location>
</feature>
<accession>A0ABY4MMC1</accession>
<feature type="compositionally biased region" description="Pro residues" evidence="1">
    <location>
        <begin position="84"/>
        <end position="93"/>
    </location>
</feature>
<keyword evidence="4" id="KW-1185">Reference proteome</keyword>
<reference evidence="3" key="1">
    <citation type="submission" date="2021-10" db="EMBL/GenBank/DDBJ databases">
        <title>Streptomyces nigrumlapis sp.nov.,an antimicrobial producing actinobacterium isolated from Black Gobi rocks.</title>
        <authorList>
            <person name="Wen Y."/>
            <person name="Zhang W."/>
            <person name="Liu X.G."/>
        </authorList>
    </citation>
    <scope>NUCLEOTIDE SEQUENCE</scope>
    <source>
        <strain evidence="3">ST13-2-2</strain>
    </source>
</reference>
<dbReference type="InterPro" id="IPR039536">
    <property type="entry name" value="TetR_C_Proteobacteria"/>
</dbReference>
<evidence type="ECO:0000259" key="2">
    <source>
        <dbReference type="Pfam" id="PF14246"/>
    </source>
</evidence>
<protein>
    <submittedName>
        <fullName evidence="3">TetR/AcrR family transcriptional regulator C-terminal domain-containing protein</fullName>
    </submittedName>
</protein>
<dbReference type="Gene3D" id="1.10.357.10">
    <property type="entry name" value="Tetracycline Repressor, domain 2"/>
    <property type="match status" value="1"/>
</dbReference>
<gene>
    <name evidence="3" type="ORF">K9S39_01170</name>
</gene>
<feature type="region of interest" description="Disordered" evidence="1">
    <location>
        <begin position="58"/>
        <end position="93"/>
    </location>
</feature>
<evidence type="ECO:0000256" key="1">
    <source>
        <dbReference type="SAM" id="MobiDB-lite"/>
    </source>
</evidence>
<evidence type="ECO:0000313" key="3">
    <source>
        <dbReference type="EMBL" id="UQA97585.1"/>
    </source>
</evidence>
<sequence length="93" mass="10009">MRKSLVSGIPGGLDALAADFRQLTERGLLRADDPHTAADHFAGLALWTPVNQALLVADTPPPEPAGHQSPCHRGHPRLPRRIPLSPPPAEPRH</sequence>
<dbReference type="Proteomes" id="UP000830115">
    <property type="component" value="Chromosome"/>
</dbReference>
<feature type="domain" description="Transcriptional regulator TetR C-terminal Proteobacteria type" evidence="2">
    <location>
        <begin position="8"/>
        <end position="63"/>
    </location>
</feature>
<evidence type="ECO:0000313" key="4">
    <source>
        <dbReference type="Proteomes" id="UP000830115"/>
    </source>
</evidence>
<dbReference type="Pfam" id="PF14246">
    <property type="entry name" value="TetR_C_7"/>
    <property type="match status" value="1"/>
</dbReference>
<name>A0ABY4MMC1_9ACTN</name>
<proteinExistence type="predicted"/>
<dbReference type="EMBL" id="CP086322">
    <property type="protein sequence ID" value="UQA97585.1"/>
    <property type="molecule type" value="Genomic_DNA"/>
</dbReference>
<organism evidence="3 4">
    <name type="scientific">Streptomyces halobius</name>
    <dbReference type="NCBI Taxonomy" id="2879846"/>
    <lineage>
        <taxon>Bacteria</taxon>
        <taxon>Bacillati</taxon>
        <taxon>Actinomycetota</taxon>
        <taxon>Actinomycetes</taxon>
        <taxon>Kitasatosporales</taxon>
        <taxon>Streptomycetaceae</taxon>
        <taxon>Streptomyces</taxon>
    </lineage>
</organism>